<evidence type="ECO:0000259" key="2">
    <source>
        <dbReference type="Pfam" id="PF19259"/>
    </source>
</evidence>
<dbReference type="AlphaFoldDB" id="A0A0C3CML7"/>
<feature type="region of interest" description="Disordered" evidence="1">
    <location>
        <begin position="36"/>
        <end position="89"/>
    </location>
</feature>
<evidence type="ECO:0000313" key="4">
    <source>
        <dbReference type="Proteomes" id="UP000053424"/>
    </source>
</evidence>
<feature type="compositionally biased region" description="Polar residues" evidence="1">
    <location>
        <begin position="36"/>
        <end position="62"/>
    </location>
</feature>
<organism evidence="3 4">
    <name type="scientific">Hebeloma cylindrosporum</name>
    <dbReference type="NCBI Taxonomy" id="76867"/>
    <lineage>
        <taxon>Eukaryota</taxon>
        <taxon>Fungi</taxon>
        <taxon>Dikarya</taxon>
        <taxon>Basidiomycota</taxon>
        <taxon>Agaricomycotina</taxon>
        <taxon>Agaricomycetes</taxon>
        <taxon>Agaricomycetidae</taxon>
        <taxon>Agaricales</taxon>
        <taxon>Agaricineae</taxon>
        <taxon>Hymenogastraceae</taxon>
        <taxon>Hebeloma</taxon>
    </lineage>
</organism>
<name>A0A0C3CML7_HEBCY</name>
<dbReference type="EMBL" id="KN831772">
    <property type="protein sequence ID" value="KIM45016.1"/>
    <property type="molecule type" value="Genomic_DNA"/>
</dbReference>
<accession>A0A0C3CML7</accession>
<dbReference type="Pfam" id="PF19259">
    <property type="entry name" value="Ty3_capsid"/>
    <property type="match status" value="1"/>
</dbReference>
<protein>
    <recommendedName>
        <fullName evidence="2">Ty3 transposon capsid-like protein domain-containing protein</fullName>
    </recommendedName>
</protein>
<sequence>MSFRAPYDSDEEQLKPKLTYTLLTSRFMNLYLRVGRTSQPKLNEPETGSTSVLKPASTTSGSEHYESAEEPEALEQTEPTTHKFELEGPEPLVQSIIIKPIFEPRPSQYTTSRLLPEPLKPEPRTTTPQTTEMMTANEPKSYLKKPEPFDGDRCKVDNFINECDLFFEGSPTKDFPEDKMKIIFILLYMSNGEARRWRKDYIETKVRKADGSYDWLTKANFLKDFKAAFLNEDEKEQSIQKLDHISQGNQTAEEYVNKFQLTVSKAKLKTDNDMMVQTF</sequence>
<reference evidence="3 4" key="1">
    <citation type="submission" date="2014-04" db="EMBL/GenBank/DDBJ databases">
        <authorList>
            <consortium name="DOE Joint Genome Institute"/>
            <person name="Kuo A."/>
            <person name="Gay G."/>
            <person name="Dore J."/>
            <person name="Kohler A."/>
            <person name="Nagy L.G."/>
            <person name="Floudas D."/>
            <person name="Copeland A."/>
            <person name="Barry K.W."/>
            <person name="Cichocki N."/>
            <person name="Veneault-Fourrey C."/>
            <person name="LaButti K."/>
            <person name="Lindquist E.A."/>
            <person name="Lipzen A."/>
            <person name="Lundell T."/>
            <person name="Morin E."/>
            <person name="Murat C."/>
            <person name="Sun H."/>
            <person name="Tunlid A."/>
            <person name="Henrissat B."/>
            <person name="Grigoriev I.V."/>
            <person name="Hibbett D.S."/>
            <person name="Martin F."/>
            <person name="Nordberg H.P."/>
            <person name="Cantor M.N."/>
            <person name="Hua S.X."/>
        </authorList>
    </citation>
    <scope>NUCLEOTIDE SEQUENCE [LARGE SCALE GENOMIC DNA]</scope>
    <source>
        <strain evidence="4">h7</strain>
    </source>
</reference>
<feature type="domain" description="Ty3 transposon capsid-like protein" evidence="2">
    <location>
        <begin position="139"/>
        <end position="262"/>
    </location>
</feature>
<proteinExistence type="predicted"/>
<gene>
    <name evidence="3" type="ORF">M413DRAFT_24283</name>
</gene>
<dbReference type="InterPro" id="IPR045358">
    <property type="entry name" value="Ty3_capsid"/>
</dbReference>
<dbReference type="Proteomes" id="UP000053424">
    <property type="component" value="Unassembled WGS sequence"/>
</dbReference>
<dbReference type="OrthoDB" id="3263571at2759"/>
<dbReference type="STRING" id="686832.A0A0C3CML7"/>
<evidence type="ECO:0000256" key="1">
    <source>
        <dbReference type="SAM" id="MobiDB-lite"/>
    </source>
</evidence>
<reference evidence="4" key="2">
    <citation type="submission" date="2015-01" db="EMBL/GenBank/DDBJ databases">
        <title>Evolutionary Origins and Diversification of the Mycorrhizal Mutualists.</title>
        <authorList>
            <consortium name="DOE Joint Genome Institute"/>
            <consortium name="Mycorrhizal Genomics Consortium"/>
            <person name="Kohler A."/>
            <person name="Kuo A."/>
            <person name="Nagy L.G."/>
            <person name="Floudas D."/>
            <person name="Copeland A."/>
            <person name="Barry K.W."/>
            <person name="Cichocki N."/>
            <person name="Veneault-Fourrey C."/>
            <person name="LaButti K."/>
            <person name="Lindquist E.A."/>
            <person name="Lipzen A."/>
            <person name="Lundell T."/>
            <person name="Morin E."/>
            <person name="Murat C."/>
            <person name="Riley R."/>
            <person name="Ohm R."/>
            <person name="Sun H."/>
            <person name="Tunlid A."/>
            <person name="Henrissat B."/>
            <person name="Grigoriev I.V."/>
            <person name="Hibbett D.S."/>
            <person name="Martin F."/>
        </authorList>
    </citation>
    <scope>NUCLEOTIDE SEQUENCE [LARGE SCALE GENOMIC DNA]</scope>
    <source>
        <strain evidence="4">h7</strain>
    </source>
</reference>
<dbReference type="HOGENOM" id="CLU_997678_0_0_1"/>
<feature type="region of interest" description="Disordered" evidence="1">
    <location>
        <begin position="107"/>
        <end position="129"/>
    </location>
</feature>
<evidence type="ECO:0000313" key="3">
    <source>
        <dbReference type="EMBL" id="KIM45016.1"/>
    </source>
</evidence>
<keyword evidence="4" id="KW-1185">Reference proteome</keyword>